<name>A0A7X9RVV2_9BACT</name>
<dbReference type="Pfam" id="PF02518">
    <property type="entry name" value="HATPase_c"/>
    <property type="match status" value="1"/>
</dbReference>
<dbReference type="InterPro" id="IPR003594">
    <property type="entry name" value="HATPase_dom"/>
</dbReference>
<sequence length="129" mass="14202">MTISIKSENDIHYAQHEGVSFAQNIGMETLDTTKVSIIISELAHNIIKYAQKGFVRFSKVNNEFNVGILVEAIDNGPAIEDIERALKDNYSTGGSLGLGLPGIKRISDELHISSSKGKGTHIKVTYWKK</sequence>
<dbReference type="InterPro" id="IPR036890">
    <property type="entry name" value="HATPase_C_sf"/>
</dbReference>
<dbReference type="Gene3D" id="3.30.565.10">
    <property type="entry name" value="Histidine kinase-like ATPase, C-terminal domain"/>
    <property type="match status" value="1"/>
</dbReference>
<evidence type="ECO:0000313" key="2">
    <source>
        <dbReference type="EMBL" id="NME69646.1"/>
    </source>
</evidence>
<dbReference type="RefSeq" id="WP_169657911.1">
    <property type="nucleotide sequence ID" value="NZ_JABANE010000045.1"/>
</dbReference>
<gene>
    <name evidence="2" type="ORF">HHU12_16830</name>
</gene>
<feature type="domain" description="Histidine kinase/HSP90-like ATPase" evidence="1">
    <location>
        <begin position="31"/>
        <end position="125"/>
    </location>
</feature>
<protein>
    <submittedName>
        <fullName evidence="2">Anti-sigma regulatory factor</fullName>
    </submittedName>
</protein>
<proteinExistence type="predicted"/>
<dbReference type="EMBL" id="JABANE010000045">
    <property type="protein sequence ID" value="NME69646.1"/>
    <property type="molecule type" value="Genomic_DNA"/>
</dbReference>
<dbReference type="AlphaFoldDB" id="A0A7X9RVV2"/>
<comment type="caution">
    <text evidence="2">The sequence shown here is derived from an EMBL/GenBank/DDBJ whole genome shotgun (WGS) entry which is preliminary data.</text>
</comment>
<keyword evidence="3" id="KW-1185">Reference proteome</keyword>
<evidence type="ECO:0000259" key="1">
    <source>
        <dbReference type="Pfam" id="PF02518"/>
    </source>
</evidence>
<dbReference type="SUPFAM" id="SSF55874">
    <property type="entry name" value="ATPase domain of HSP90 chaperone/DNA topoisomerase II/histidine kinase"/>
    <property type="match status" value="1"/>
</dbReference>
<organism evidence="2 3">
    <name type="scientific">Flammeovirga aprica JL-4</name>
    <dbReference type="NCBI Taxonomy" id="694437"/>
    <lineage>
        <taxon>Bacteria</taxon>
        <taxon>Pseudomonadati</taxon>
        <taxon>Bacteroidota</taxon>
        <taxon>Cytophagia</taxon>
        <taxon>Cytophagales</taxon>
        <taxon>Flammeovirgaceae</taxon>
        <taxon>Flammeovirga</taxon>
    </lineage>
</organism>
<dbReference type="Proteomes" id="UP000576082">
    <property type="component" value="Unassembled WGS sequence"/>
</dbReference>
<evidence type="ECO:0000313" key="3">
    <source>
        <dbReference type="Proteomes" id="UP000576082"/>
    </source>
</evidence>
<accession>A0A7X9RVV2</accession>
<reference evidence="2 3" key="1">
    <citation type="submission" date="2020-04" db="EMBL/GenBank/DDBJ databases">
        <title>Flammeovirga sp. SR4, a novel species isolated from seawater.</title>
        <authorList>
            <person name="Wang X."/>
        </authorList>
    </citation>
    <scope>NUCLEOTIDE SEQUENCE [LARGE SCALE GENOMIC DNA]</scope>
    <source>
        <strain evidence="2 3">ATCC 23126</strain>
    </source>
</reference>